<feature type="transmembrane region" description="Helical" evidence="1">
    <location>
        <begin position="338"/>
        <end position="359"/>
    </location>
</feature>
<feature type="transmembrane region" description="Helical" evidence="1">
    <location>
        <begin position="405"/>
        <end position="427"/>
    </location>
</feature>
<feature type="transmembrane region" description="Helical" evidence="1">
    <location>
        <begin position="305"/>
        <end position="326"/>
    </location>
</feature>
<sequence length="489" mass="52415">MAKFLKCRQKLLVEKTGKIKKPGNLSGQRIRSETRLPTFPAFRKFRETEAGDHRRSRRSRDVARLVAIDYCPEMDEVWQRLAIALALGLLVGLERGWQGREEEEGHRVAGIRTFGLIGLLGAVWALLAEQYGALVLGIAYLGFAAAVTSAYILGAHSDRGYGITTVVAALLTFALGALAIQGYTAIAAAATVVMTTLLGMKPILHRWLTQLEQRELFATLKLLLISVVLLPILPNSGYGPSGALNPYVIWWLVVLIAGISFVGYFAIKIAGTRIGIFLTGIFGGLASSTALTLDLSRLGKRNRGIHALLAAGVVVAATTMFPRVLIEVAVVNPGLLDALVAPLAAMSAAGYGFVLWTWFSEKRRTQQQPIRLQNPFELLPALKFGALLVAVMLAAKFAQLWFGDVGIYVTAALSGIADVDAITLSLARLSRDGLAPEVAVRGIIIASVVNTFVKVGLVAGICGGRMAMRVALMLGVTVLVGLVVLFTTT</sequence>
<proteinExistence type="predicted"/>
<dbReference type="Pfam" id="PF13194">
    <property type="entry name" value="DUF4010"/>
    <property type="match status" value="1"/>
</dbReference>
<feature type="transmembrane region" description="Helical" evidence="1">
    <location>
        <begin position="160"/>
        <end position="180"/>
    </location>
</feature>
<name>A0A1G5PYK6_9GAMM</name>
<evidence type="ECO:0000259" key="2">
    <source>
        <dbReference type="Pfam" id="PF02308"/>
    </source>
</evidence>
<feature type="transmembrane region" description="Helical" evidence="1">
    <location>
        <begin position="248"/>
        <end position="267"/>
    </location>
</feature>
<organism evidence="4 5">
    <name type="scientific">Thiohalomonas denitrificans</name>
    <dbReference type="NCBI Taxonomy" id="415747"/>
    <lineage>
        <taxon>Bacteria</taxon>
        <taxon>Pseudomonadati</taxon>
        <taxon>Pseudomonadota</taxon>
        <taxon>Gammaproteobacteria</taxon>
        <taxon>Thiohalomonadales</taxon>
        <taxon>Thiohalomonadaceae</taxon>
        <taxon>Thiohalomonas</taxon>
    </lineage>
</organism>
<reference evidence="4 5" key="1">
    <citation type="submission" date="2016-10" db="EMBL/GenBank/DDBJ databases">
        <authorList>
            <person name="de Groot N.N."/>
        </authorList>
    </citation>
    <scope>NUCLEOTIDE SEQUENCE [LARGE SCALE GENOMIC DNA]</scope>
    <source>
        <strain evidence="4 5">HLD2</strain>
    </source>
</reference>
<dbReference type="Proteomes" id="UP000199648">
    <property type="component" value="Unassembled WGS sequence"/>
</dbReference>
<feature type="transmembrane region" description="Helical" evidence="1">
    <location>
        <begin position="216"/>
        <end position="233"/>
    </location>
</feature>
<evidence type="ECO:0000259" key="3">
    <source>
        <dbReference type="Pfam" id="PF13194"/>
    </source>
</evidence>
<evidence type="ECO:0000313" key="5">
    <source>
        <dbReference type="Proteomes" id="UP000199648"/>
    </source>
</evidence>
<keyword evidence="5" id="KW-1185">Reference proteome</keyword>
<feature type="transmembrane region" description="Helical" evidence="1">
    <location>
        <begin position="133"/>
        <end position="153"/>
    </location>
</feature>
<feature type="transmembrane region" description="Helical" evidence="1">
    <location>
        <begin position="186"/>
        <end position="204"/>
    </location>
</feature>
<protein>
    <submittedName>
        <fullName evidence="4">Uncharacterized membrane protein, DUF4010 family</fullName>
    </submittedName>
</protein>
<evidence type="ECO:0000256" key="1">
    <source>
        <dbReference type="SAM" id="Phobius"/>
    </source>
</evidence>
<gene>
    <name evidence="4" type="ORF">SAMN03097708_01007</name>
</gene>
<dbReference type="AlphaFoldDB" id="A0A1G5PYK6"/>
<feature type="transmembrane region" description="Helical" evidence="1">
    <location>
        <begin position="439"/>
        <end position="463"/>
    </location>
</feature>
<accession>A0A1G5PYK6</accession>
<feature type="transmembrane region" description="Helical" evidence="1">
    <location>
        <begin position="379"/>
        <end position="398"/>
    </location>
</feature>
<keyword evidence="1" id="KW-0472">Membrane</keyword>
<keyword evidence="1" id="KW-1133">Transmembrane helix</keyword>
<dbReference type="InterPro" id="IPR049177">
    <property type="entry name" value="MgtC_SapB_SrpB_YhiD_N"/>
</dbReference>
<keyword evidence="1" id="KW-0812">Transmembrane</keyword>
<feature type="domain" description="MgtC/SapB/SrpB/YhiD N-terminal" evidence="2">
    <location>
        <begin position="81"/>
        <end position="206"/>
    </location>
</feature>
<evidence type="ECO:0000313" key="4">
    <source>
        <dbReference type="EMBL" id="SCZ54664.1"/>
    </source>
</evidence>
<dbReference type="InterPro" id="IPR025105">
    <property type="entry name" value="DUF4010"/>
</dbReference>
<dbReference type="Pfam" id="PF02308">
    <property type="entry name" value="MgtC"/>
    <property type="match status" value="1"/>
</dbReference>
<feature type="domain" description="DUF4010" evidence="3">
    <location>
        <begin position="254"/>
        <end position="460"/>
    </location>
</feature>
<dbReference type="PANTHER" id="PTHR39084">
    <property type="entry name" value="MEMBRANE PROTEIN-RELATED"/>
    <property type="match status" value="1"/>
</dbReference>
<dbReference type="PANTHER" id="PTHR39084:SF1">
    <property type="entry name" value="DUF4010 DOMAIN-CONTAINING PROTEIN"/>
    <property type="match status" value="1"/>
</dbReference>
<dbReference type="EMBL" id="FMWD01000003">
    <property type="protein sequence ID" value="SCZ54664.1"/>
    <property type="molecule type" value="Genomic_DNA"/>
</dbReference>
<feature type="transmembrane region" description="Helical" evidence="1">
    <location>
        <begin position="109"/>
        <end position="127"/>
    </location>
</feature>
<feature type="transmembrane region" description="Helical" evidence="1">
    <location>
        <begin position="470"/>
        <end position="488"/>
    </location>
</feature>